<evidence type="ECO:0000313" key="3">
    <source>
        <dbReference type="Proteomes" id="UP000799428"/>
    </source>
</evidence>
<reference evidence="2" key="1">
    <citation type="journal article" date="2020" name="Stud. Mycol.">
        <title>101 Dothideomycetes genomes: a test case for predicting lifestyles and emergence of pathogens.</title>
        <authorList>
            <person name="Haridas S."/>
            <person name="Albert R."/>
            <person name="Binder M."/>
            <person name="Bloem J."/>
            <person name="Labutti K."/>
            <person name="Salamov A."/>
            <person name="Andreopoulos B."/>
            <person name="Baker S."/>
            <person name="Barry K."/>
            <person name="Bills G."/>
            <person name="Bluhm B."/>
            <person name="Cannon C."/>
            <person name="Castanera R."/>
            <person name="Culley D."/>
            <person name="Daum C."/>
            <person name="Ezra D."/>
            <person name="Gonzalez J."/>
            <person name="Henrissat B."/>
            <person name="Kuo A."/>
            <person name="Liang C."/>
            <person name="Lipzen A."/>
            <person name="Lutzoni F."/>
            <person name="Magnuson J."/>
            <person name="Mondo S."/>
            <person name="Nolan M."/>
            <person name="Ohm R."/>
            <person name="Pangilinan J."/>
            <person name="Park H.-J."/>
            <person name="Ramirez L."/>
            <person name="Alfaro M."/>
            <person name="Sun H."/>
            <person name="Tritt A."/>
            <person name="Yoshinaga Y."/>
            <person name="Zwiers L.-H."/>
            <person name="Turgeon B."/>
            <person name="Goodwin S."/>
            <person name="Spatafora J."/>
            <person name="Crous P."/>
            <person name="Grigoriev I."/>
        </authorList>
    </citation>
    <scope>NUCLEOTIDE SEQUENCE</scope>
    <source>
        <strain evidence="2">CBS 279.74</strain>
    </source>
</reference>
<keyword evidence="1" id="KW-0472">Membrane</keyword>
<keyword evidence="3" id="KW-1185">Reference proteome</keyword>
<protein>
    <submittedName>
        <fullName evidence="2">Uncharacterized protein</fullName>
    </submittedName>
</protein>
<organism evidence="2 3">
    <name type="scientific">Pleomassaria siparia CBS 279.74</name>
    <dbReference type="NCBI Taxonomy" id="1314801"/>
    <lineage>
        <taxon>Eukaryota</taxon>
        <taxon>Fungi</taxon>
        <taxon>Dikarya</taxon>
        <taxon>Ascomycota</taxon>
        <taxon>Pezizomycotina</taxon>
        <taxon>Dothideomycetes</taxon>
        <taxon>Pleosporomycetidae</taxon>
        <taxon>Pleosporales</taxon>
        <taxon>Pleomassariaceae</taxon>
        <taxon>Pleomassaria</taxon>
    </lineage>
</organism>
<accession>A0A6G1JS22</accession>
<dbReference type="EMBL" id="MU005787">
    <property type="protein sequence ID" value="KAF2703406.1"/>
    <property type="molecule type" value="Genomic_DNA"/>
</dbReference>
<feature type="transmembrane region" description="Helical" evidence="1">
    <location>
        <begin position="226"/>
        <end position="245"/>
    </location>
</feature>
<evidence type="ECO:0000313" key="2">
    <source>
        <dbReference type="EMBL" id="KAF2703406.1"/>
    </source>
</evidence>
<sequence length="254" mass="27552">MTNNTVPAWTFPSPASDIILSAANFHTQNSYNTSMTEYLRVSAQNLPETGFGTKPVYLKDTIELGQWDESNYVPWCLECWEPYLGTNGWDACDGFTRNSSITLARMSDEQDKQRLYVSESLPKEVSVAVCTFAKSDPQAEKKDEDLYSLTVAYPFINKEREDGSKHTFSQAAPAGRRDLAPSLRTGLRGESVLTSASQRPLEEKRGFGGGSFVGGPAAAGMRPGTIVAIVICGVIVVVVAIAVTVNEKCGSCTS</sequence>
<dbReference type="OrthoDB" id="3795048at2759"/>
<proteinExistence type="predicted"/>
<gene>
    <name evidence="2" type="ORF">K504DRAFT_495543</name>
</gene>
<keyword evidence="1" id="KW-1133">Transmembrane helix</keyword>
<evidence type="ECO:0000256" key="1">
    <source>
        <dbReference type="SAM" id="Phobius"/>
    </source>
</evidence>
<dbReference type="AlphaFoldDB" id="A0A6G1JS22"/>
<keyword evidence="1" id="KW-0812">Transmembrane</keyword>
<dbReference type="Proteomes" id="UP000799428">
    <property type="component" value="Unassembled WGS sequence"/>
</dbReference>
<name>A0A6G1JS22_9PLEO</name>